<evidence type="ECO:0000256" key="9">
    <source>
        <dbReference type="ARBA" id="ARBA00022842"/>
    </source>
</evidence>
<dbReference type="InterPro" id="IPR050092">
    <property type="entry name" value="RNase_H"/>
</dbReference>
<dbReference type="InterPro" id="IPR022892">
    <property type="entry name" value="RNaseHI"/>
</dbReference>
<name>A0A6F8ZEZ3_9FIRM</name>
<evidence type="ECO:0000256" key="1">
    <source>
        <dbReference type="ARBA" id="ARBA00000077"/>
    </source>
</evidence>
<evidence type="ECO:0000259" key="11">
    <source>
        <dbReference type="PROSITE" id="PS50879"/>
    </source>
</evidence>
<accession>A0A6F8ZEZ3</accession>
<organism evidence="12 13">
    <name type="scientific">Candidatus Hydrogenisulfobacillus filiaventi</name>
    <dbReference type="NCBI Taxonomy" id="2707344"/>
    <lineage>
        <taxon>Bacteria</taxon>
        <taxon>Bacillati</taxon>
        <taxon>Bacillota</taxon>
        <taxon>Clostridia</taxon>
        <taxon>Eubacteriales</taxon>
        <taxon>Clostridiales Family XVII. Incertae Sedis</taxon>
        <taxon>Candidatus Hydrogenisulfobacillus</taxon>
    </lineage>
</organism>
<evidence type="ECO:0000256" key="7">
    <source>
        <dbReference type="ARBA" id="ARBA00022759"/>
    </source>
</evidence>
<keyword evidence="7 10" id="KW-0255">Endonuclease</keyword>
<keyword evidence="13" id="KW-1185">Reference proteome</keyword>
<feature type="domain" description="RNase H type-1" evidence="11">
    <location>
        <begin position="2"/>
        <end position="145"/>
    </location>
</feature>
<evidence type="ECO:0000313" key="12">
    <source>
        <dbReference type="EMBL" id="CAB1128203.1"/>
    </source>
</evidence>
<reference evidence="12 13" key="1">
    <citation type="submission" date="2020-02" db="EMBL/GenBank/DDBJ databases">
        <authorList>
            <person name="Hogendoorn C."/>
        </authorList>
    </citation>
    <scope>NUCLEOTIDE SEQUENCE [LARGE SCALE GENOMIC DNA]</scope>
    <source>
        <strain evidence="12">R501</strain>
    </source>
</reference>
<dbReference type="GO" id="GO:0003676">
    <property type="term" value="F:nucleic acid binding"/>
    <property type="evidence" value="ECO:0007669"/>
    <property type="project" value="InterPro"/>
</dbReference>
<evidence type="ECO:0000256" key="5">
    <source>
        <dbReference type="ARBA" id="ARBA00022722"/>
    </source>
</evidence>
<dbReference type="AlphaFoldDB" id="A0A6F8ZEZ3"/>
<evidence type="ECO:0000256" key="2">
    <source>
        <dbReference type="ARBA" id="ARBA00005300"/>
    </source>
</evidence>
<feature type="binding site" evidence="10">
    <location>
        <position position="137"/>
    </location>
    <ligand>
        <name>Mg(2+)</name>
        <dbReference type="ChEBI" id="CHEBI:18420"/>
        <label>2</label>
    </ligand>
</feature>
<dbReference type="Proteomes" id="UP000503399">
    <property type="component" value="Chromosome"/>
</dbReference>
<comment type="catalytic activity">
    <reaction evidence="1 10">
        <text>Endonucleolytic cleavage to 5'-phosphomonoester.</text>
        <dbReference type="EC" id="3.1.26.4"/>
    </reaction>
</comment>
<evidence type="ECO:0000256" key="10">
    <source>
        <dbReference type="HAMAP-Rule" id="MF_00042"/>
    </source>
</evidence>
<comment type="cofactor">
    <cofactor evidence="10">
        <name>Mg(2+)</name>
        <dbReference type="ChEBI" id="CHEBI:18420"/>
    </cofactor>
    <text evidence="10">Binds 1 Mg(2+) ion per subunit. May bind a second metal ion at a regulatory site, or after substrate binding.</text>
</comment>
<dbReference type="EC" id="3.1.26.4" evidence="4 10"/>
<dbReference type="PANTHER" id="PTHR10642">
    <property type="entry name" value="RIBONUCLEASE H1"/>
    <property type="match status" value="1"/>
</dbReference>
<gene>
    <name evidence="10 12" type="primary">rnhA</name>
    <name evidence="12" type="ORF">R50_0697</name>
</gene>
<proteinExistence type="inferred from homology"/>
<comment type="function">
    <text evidence="10">Endonuclease that specifically degrades the RNA of RNA-DNA hybrids.</text>
</comment>
<dbReference type="GO" id="GO:0043137">
    <property type="term" value="P:DNA replication, removal of RNA primer"/>
    <property type="evidence" value="ECO:0007669"/>
    <property type="project" value="TreeGrafter"/>
</dbReference>
<feature type="binding site" evidence="10">
    <location>
        <position position="72"/>
    </location>
    <ligand>
        <name>Mg(2+)</name>
        <dbReference type="ChEBI" id="CHEBI:18420"/>
        <label>1</label>
    </ligand>
</feature>
<dbReference type="InterPro" id="IPR012337">
    <property type="entry name" value="RNaseH-like_sf"/>
</dbReference>
<keyword evidence="10" id="KW-0963">Cytoplasm</keyword>
<protein>
    <recommendedName>
        <fullName evidence="4 10">Ribonuclease H</fullName>
        <shortName evidence="10">RNase H</shortName>
        <ecNumber evidence="4 10">3.1.26.4</ecNumber>
    </recommendedName>
</protein>
<evidence type="ECO:0000256" key="6">
    <source>
        <dbReference type="ARBA" id="ARBA00022723"/>
    </source>
</evidence>
<dbReference type="KEGG" id="hfv:R50_0697"/>
<feature type="binding site" evidence="10">
    <location>
        <position position="11"/>
    </location>
    <ligand>
        <name>Mg(2+)</name>
        <dbReference type="ChEBI" id="CHEBI:18420"/>
        <label>1</label>
    </ligand>
</feature>
<dbReference type="GO" id="GO:0005737">
    <property type="term" value="C:cytoplasm"/>
    <property type="evidence" value="ECO:0007669"/>
    <property type="project" value="UniProtKB-SubCell"/>
</dbReference>
<dbReference type="Gene3D" id="3.30.420.10">
    <property type="entry name" value="Ribonuclease H-like superfamily/Ribonuclease H"/>
    <property type="match status" value="1"/>
</dbReference>
<keyword evidence="6 10" id="KW-0479">Metal-binding</keyword>
<dbReference type="PROSITE" id="PS50879">
    <property type="entry name" value="RNASE_H_1"/>
    <property type="match status" value="1"/>
</dbReference>
<keyword evidence="8 10" id="KW-0378">Hydrolase</keyword>
<evidence type="ECO:0000313" key="13">
    <source>
        <dbReference type="Proteomes" id="UP000503399"/>
    </source>
</evidence>
<dbReference type="InterPro" id="IPR002156">
    <property type="entry name" value="RNaseH_domain"/>
</dbReference>
<comment type="similarity">
    <text evidence="2 10">Belongs to the RNase H family.</text>
</comment>
<dbReference type="GO" id="GO:0004523">
    <property type="term" value="F:RNA-DNA hybrid ribonuclease activity"/>
    <property type="evidence" value="ECO:0007669"/>
    <property type="project" value="UniProtKB-UniRule"/>
</dbReference>
<comment type="subcellular location">
    <subcellularLocation>
        <location evidence="10">Cytoplasm</location>
    </subcellularLocation>
</comment>
<dbReference type="SUPFAM" id="SSF53098">
    <property type="entry name" value="Ribonuclease H-like"/>
    <property type="match status" value="1"/>
</dbReference>
<feature type="binding site" evidence="10">
    <location>
        <position position="50"/>
    </location>
    <ligand>
        <name>Mg(2+)</name>
        <dbReference type="ChEBI" id="CHEBI:18420"/>
        <label>1</label>
    </ligand>
</feature>
<dbReference type="CDD" id="cd09278">
    <property type="entry name" value="RNase_HI_prokaryote_like"/>
    <property type="match status" value="1"/>
</dbReference>
<keyword evidence="9 10" id="KW-0460">Magnesium</keyword>
<evidence type="ECO:0000256" key="4">
    <source>
        <dbReference type="ARBA" id="ARBA00012180"/>
    </source>
</evidence>
<evidence type="ECO:0000256" key="3">
    <source>
        <dbReference type="ARBA" id="ARBA00011245"/>
    </source>
</evidence>
<dbReference type="Pfam" id="PF00075">
    <property type="entry name" value="RNase_H"/>
    <property type="match status" value="1"/>
</dbReference>
<dbReference type="GO" id="GO:0000287">
    <property type="term" value="F:magnesium ion binding"/>
    <property type="evidence" value="ECO:0007669"/>
    <property type="project" value="UniProtKB-UniRule"/>
</dbReference>
<dbReference type="InterPro" id="IPR036397">
    <property type="entry name" value="RNaseH_sf"/>
</dbReference>
<comment type="subunit">
    <text evidence="3 10">Monomer.</text>
</comment>
<feature type="binding site" evidence="10">
    <location>
        <position position="11"/>
    </location>
    <ligand>
        <name>Mg(2+)</name>
        <dbReference type="ChEBI" id="CHEBI:18420"/>
        <label>2</label>
    </ligand>
</feature>
<dbReference type="PANTHER" id="PTHR10642:SF26">
    <property type="entry name" value="RIBONUCLEASE H1"/>
    <property type="match status" value="1"/>
</dbReference>
<dbReference type="HAMAP" id="MF_00042">
    <property type="entry name" value="RNase_H"/>
    <property type="match status" value="1"/>
</dbReference>
<keyword evidence="5 10" id="KW-0540">Nuclease</keyword>
<dbReference type="EMBL" id="LR778114">
    <property type="protein sequence ID" value="CAB1128203.1"/>
    <property type="molecule type" value="Genomic_DNA"/>
</dbReference>
<evidence type="ECO:0000256" key="8">
    <source>
        <dbReference type="ARBA" id="ARBA00022801"/>
    </source>
</evidence>
<sequence>MTGRVIEVYTDGACRNNQAPGGQPGGWGVVFADGREYAGAEAATTNNRMELTAAIEALRRTEPGARVRVYSDSAYLVNAFRQNWFRGWEQRGWRNARGQPVENQDLWRELLRLAGEREVEWVKVAGHRGHPLNERADRLATAAADGLRTSGRGSGPGPR</sequence>